<dbReference type="Proteomes" id="UP001185028">
    <property type="component" value="Unassembled WGS sequence"/>
</dbReference>
<dbReference type="InterPro" id="IPR051678">
    <property type="entry name" value="AGP_Transferase"/>
</dbReference>
<feature type="domain" description="Aminoglycoside phosphotransferase" evidence="1">
    <location>
        <begin position="37"/>
        <end position="285"/>
    </location>
</feature>
<dbReference type="RefSeq" id="WP_188778335.1">
    <property type="nucleotide sequence ID" value="NZ_BMMB01000016.1"/>
</dbReference>
<name>A0ABU1J4F1_9BACL</name>
<protein>
    <submittedName>
        <fullName evidence="2">Aminoglycoside phosphotransferase (APT) family kinase protein</fullName>
    </submittedName>
</protein>
<dbReference type="PANTHER" id="PTHR21310">
    <property type="entry name" value="AMINOGLYCOSIDE PHOSPHOTRANSFERASE-RELATED-RELATED"/>
    <property type="match status" value="1"/>
</dbReference>
<dbReference type="SUPFAM" id="SSF56112">
    <property type="entry name" value="Protein kinase-like (PK-like)"/>
    <property type="match status" value="1"/>
</dbReference>
<accession>A0ABU1J4F1</accession>
<dbReference type="Gene3D" id="3.90.1200.10">
    <property type="match status" value="1"/>
</dbReference>
<evidence type="ECO:0000313" key="2">
    <source>
        <dbReference type="EMBL" id="MDR6246390.1"/>
    </source>
</evidence>
<dbReference type="Pfam" id="PF01636">
    <property type="entry name" value="APH"/>
    <property type="match status" value="1"/>
</dbReference>
<comment type="caution">
    <text evidence="2">The sequence shown here is derived from an EMBL/GenBank/DDBJ whole genome shotgun (WGS) entry which is preliminary data.</text>
</comment>
<organism evidence="2 3">
    <name type="scientific">Paenibacillus hunanensis</name>
    <dbReference type="NCBI Taxonomy" id="539262"/>
    <lineage>
        <taxon>Bacteria</taxon>
        <taxon>Bacillati</taxon>
        <taxon>Bacillota</taxon>
        <taxon>Bacilli</taxon>
        <taxon>Bacillales</taxon>
        <taxon>Paenibacillaceae</taxon>
        <taxon>Paenibacillus</taxon>
    </lineage>
</organism>
<evidence type="ECO:0000313" key="3">
    <source>
        <dbReference type="Proteomes" id="UP001185028"/>
    </source>
</evidence>
<dbReference type="EMBL" id="JAVDQH010000027">
    <property type="protein sequence ID" value="MDR6246390.1"/>
    <property type="molecule type" value="Genomic_DNA"/>
</dbReference>
<keyword evidence="2" id="KW-0808">Transferase</keyword>
<reference evidence="2 3" key="1">
    <citation type="submission" date="2023-07" db="EMBL/GenBank/DDBJ databases">
        <title>Genomic Encyclopedia of Type Strains, Phase IV (KMG-IV): sequencing the most valuable type-strain genomes for metagenomic binning, comparative biology and taxonomic classification.</title>
        <authorList>
            <person name="Goeker M."/>
        </authorList>
    </citation>
    <scope>NUCLEOTIDE SEQUENCE [LARGE SCALE GENOMIC DNA]</scope>
    <source>
        <strain evidence="2 3">DSM 22170</strain>
    </source>
</reference>
<dbReference type="GO" id="GO:0016301">
    <property type="term" value="F:kinase activity"/>
    <property type="evidence" value="ECO:0007669"/>
    <property type="project" value="UniProtKB-KW"/>
</dbReference>
<evidence type="ECO:0000259" key="1">
    <source>
        <dbReference type="Pfam" id="PF01636"/>
    </source>
</evidence>
<dbReference type="InterPro" id="IPR002575">
    <property type="entry name" value="Aminoglycoside_PTrfase"/>
</dbReference>
<gene>
    <name evidence="2" type="ORF">JOC58_004321</name>
</gene>
<sequence>MKENWEHKSTANELSPILLKQMIQRAFSGKTVAQLQRTSTGLSNGSYRFTLEQEDRPYLLRVSSGSPDIASKEVAITQLVAATVPIAEYIYSEIKPISEGPSWAIIEWKEGVLLADIIRSGDQARIAAAGRAVGHDLACIHQHHFSQAGFWGATLDIVESLQPGIETWTAFVQHSLQHHRSGQWLDEQEQHAVQQFLENSRERLLELELNEPPLLVHADFNGLNILIQESAQTASVAAVLDWEFAFAGTRYTDIGNMLRYEAVDSLYEQHFLEGYRAGGGTLHSEWRLLSRLEDLIALCDMLNSSDQHMPRRIADLRRLIARSIQDV</sequence>
<keyword evidence="2" id="KW-0418">Kinase</keyword>
<dbReference type="InterPro" id="IPR011009">
    <property type="entry name" value="Kinase-like_dom_sf"/>
</dbReference>
<proteinExistence type="predicted"/>
<keyword evidence="3" id="KW-1185">Reference proteome</keyword>